<protein>
    <submittedName>
        <fullName evidence="1">Uncharacterized protein</fullName>
    </submittedName>
</protein>
<dbReference type="EMBL" id="CAJGYM010000119">
    <property type="protein sequence ID" value="CAD6198238.1"/>
    <property type="molecule type" value="Genomic_DNA"/>
</dbReference>
<keyword evidence="2" id="KW-1185">Reference proteome</keyword>
<name>A0A8S1HSH3_9PELO</name>
<comment type="caution">
    <text evidence="1">The sequence shown here is derived from an EMBL/GenBank/DDBJ whole genome shotgun (WGS) entry which is preliminary data.</text>
</comment>
<accession>A0A8S1HSH3</accession>
<evidence type="ECO:0000313" key="1">
    <source>
        <dbReference type="EMBL" id="CAD6198238.1"/>
    </source>
</evidence>
<dbReference type="Proteomes" id="UP000835052">
    <property type="component" value="Unassembled WGS sequence"/>
</dbReference>
<organism evidence="1 2">
    <name type="scientific">Caenorhabditis auriculariae</name>
    <dbReference type="NCBI Taxonomy" id="2777116"/>
    <lineage>
        <taxon>Eukaryota</taxon>
        <taxon>Metazoa</taxon>
        <taxon>Ecdysozoa</taxon>
        <taxon>Nematoda</taxon>
        <taxon>Chromadorea</taxon>
        <taxon>Rhabditida</taxon>
        <taxon>Rhabditina</taxon>
        <taxon>Rhabditomorpha</taxon>
        <taxon>Rhabditoidea</taxon>
        <taxon>Rhabditidae</taxon>
        <taxon>Peloderinae</taxon>
        <taxon>Caenorhabditis</taxon>
    </lineage>
</organism>
<reference evidence="1" key="1">
    <citation type="submission" date="2020-10" db="EMBL/GenBank/DDBJ databases">
        <authorList>
            <person name="Kikuchi T."/>
        </authorList>
    </citation>
    <scope>NUCLEOTIDE SEQUENCE</scope>
    <source>
        <strain evidence="1">NKZ352</strain>
    </source>
</reference>
<gene>
    <name evidence="1" type="ORF">CAUJ_LOCUS14144</name>
</gene>
<proteinExistence type="predicted"/>
<dbReference type="AlphaFoldDB" id="A0A8S1HSH3"/>
<sequence>MSRAVTYKTDPNFPKVGVAYNARLGNPAGSYFDDLWMGWESALWGRSIRVIRKKGGVARQPRRARLG</sequence>
<evidence type="ECO:0000313" key="2">
    <source>
        <dbReference type="Proteomes" id="UP000835052"/>
    </source>
</evidence>